<dbReference type="AlphaFoldDB" id="A0A2V3IS73"/>
<evidence type="ECO:0000313" key="3">
    <source>
        <dbReference type="Proteomes" id="UP000247409"/>
    </source>
</evidence>
<accession>A0A2V3IS73</accession>
<organism evidence="2 3">
    <name type="scientific">Gracilariopsis chorda</name>
    <dbReference type="NCBI Taxonomy" id="448386"/>
    <lineage>
        <taxon>Eukaryota</taxon>
        <taxon>Rhodophyta</taxon>
        <taxon>Florideophyceae</taxon>
        <taxon>Rhodymeniophycidae</taxon>
        <taxon>Gracilariales</taxon>
        <taxon>Gracilariaceae</taxon>
        <taxon>Gracilariopsis</taxon>
    </lineage>
</organism>
<gene>
    <name evidence="2" type="ORF">BWQ96_05275</name>
</gene>
<dbReference type="Proteomes" id="UP000247409">
    <property type="component" value="Unassembled WGS sequence"/>
</dbReference>
<dbReference type="PANTHER" id="PTHR35112">
    <property type="entry name" value="OS08G0360500 PROTEIN"/>
    <property type="match status" value="1"/>
</dbReference>
<protein>
    <recommendedName>
        <fullName evidence="1">DUF7796 domain-containing protein</fullName>
    </recommendedName>
</protein>
<proteinExistence type="predicted"/>
<dbReference type="EMBL" id="NBIV01000076">
    <property type="protein sequence ID" value="PXF44975.1"/>
    <property type="molecule type" value="Genomic_DNA"/>
</dbReference>
<reference evidence="2 3" key="1">
    <citation type="journal article" date="2018" name="Mol. Biol. Evol.">
        <title>Analysis of the draft genome of the red seaweed Gracilariopsis chorda provides insights into genome size evolution in Rhodophyta.</title>
        <authorList>
            <person name="Lee J."/>
            <person name="Yang E.C."/>
            <person name="Graf L."/>
            <person name="Yang J.H."/>
            <person name="Qiu H."/>
            <person name="Zel Zion U."/>
            <person name="Chan C.X."/>
            <person name="Stephens T.G."/>
            <person name="Weber A.P.M."/>
            <person name="Boo G.H."/>
            <person name="Boo S.M."/>
            <person name="Kim K.M."/>
            <person name="Shin Y."/>
            <person name="Jung M."/>
            <person name="Lee S.J."/>
            <person name="Yim H.S."/>
            <person name="Lee J.H."/>
            <person name="Bhattacharya D."/>
            <person name="Yoon H.S."/>
        </authorList>
    </citation>
    <scope>NUCLEOTIDE SEQUENCE [LARGE SCALE GENOMIC DNA]</scope>
    <source>
        <strain evidence="2 3">SKKU-2015</strain>
        <tissue evidence="2">Whole body</tissue>
    </source>
</reference>
<keyword evidence="3" id="KW-1185">Reference proteome</keyword>
<dbReference type="SUPFAM" id="SSF103032">
    <property type="entry name" value="Hypothetical protein YwqG"/>
    <property type="match status" value="1"/>
</dbReference>
<feature type="domain" description="DUF7796" evidence="1">
    <location>
        <begin position="673"/>
        <end position="852"/>
    </location>
</feature>
<name>A0A2V3IS73_9FLOR</name>
<dbReference type="Pfam" id="PF25072">
    <property type="entry name" value="DUF7796"/>
    <property type="match status" value="1"/>
</dbReference>
<dbReference type="InterPro" id="IPR035948">
    <property type="entry name" value="YwqG-like_sf"/>
</dbReference>
<sequence>MSAQRVISFPPKTYVPQADVATRFALATKTAVLLHPRETLVPDVLASKTGGVIAWPAEEPWPACEEHNMSMAAVLQLSKTDLPEMEFPEDSDIFQLIWCPEEHDEELGCGPYAKACWRRRQDLRDSVGQPAIEHNRYAEWSNVPRECRLFPERITENPPITDPALLAEVNAWLAENAQHDMEVMQLPPETRAWAYEGVFAESPGSKVGGFVSYVQEEYTPLCICDASTDHLLTLSSGDGEAGHRWAPSDIPRDSSGNAQCHLVRRSDTCFGDCGSVYIFICPCMYHATSFKFRSNPASYLSCAAPVWLIGRSESEHSLKLFLRQFSQELLDVCLLFEIKYELEDPIARHIHLTSWGTSHEYYSFILENAMTVILLNDDVYFYTSKYGVGKGDVSQNLVGNSSSLLLSELISAEIRIAPKSRYLTNAASILHRKRIYTRGIPILSMFNNEPDPPVPFESLPSINSTVSFPIIHHLPTSNYDCHPFFSRFQENEEREESLGGVHGHETSEINKAKALAFLAPALAPLPRSPVQYNRNAFWALASQLLKCNTADRIYDDIIGGLIVQRVLWESDSSLLVVHPSLDVINSIETSEIIQATEELLQNTVLYLRNLTVPKQIHTLPKVFEYICNYLATNNILSRDSVQEAVSSLKKFPVLEIARTRIHVPTLVNEYPSTAVCLTGQMRSAPFTHFNIISTLRSAIPLFDVFVVTPMDDRSSSAFLFNATTIRFSTKPKIHKNWLKVVVREARAKKLLHGTLSTDDQVQNYLLQLWDMRTCLSLINHRERQIGRKYDYIARVRPDIVFMKRLNASWWENAVASGKRHSFYGMNDRFFIGPRRYMTRLLSCHDLFPWLLQTSKIHRNGSLRIMTREINSERFLARCAMLKQVEVKLEHGINVRRVAWSYGTARWREF</sequence>
<dbReference type="Gene3D" id="2.30.320.10">
    <property type="entry name" value="YwqG-like"/>
    <property type="match status" value="1"/>
</dbReference>
<dbReference type="Pfam" id="PF09234">
    <property type="entry name" value="DUF1963"/>
    <property type="match status" value="1"/>
</dbReference>
<evidence type="ECO:0000313" key="2">
    <source>
        <dbReference type="EMBL" id="PXF44975.1"/>
    </source>
</evidence>
<evidence type="ECO:0000259" key="1">
    <source>
        <dbReference type="Pfam" id="PF25072"/>
    </source>
</evidence>
<dbReference type="InterPro" id="IPR056698">
    <property type="entry name" value="DUF7796"/>
</dbReference>
<dbReference type="InterPro" id="IPR015315">
    <property type="entry name" value="DUF1963"/>
</dbReference>
<dbReference type="PANTHER" id="PTHR35112:SF1">
    <property type="entry name" value="RING_FYVE_PHD ZINC FINGER SUPERFAMILY PROTEIN"/>
    <property type="match status" value="1"/>
</dbReference>
<comment type="caution">
    <text evidence="2">The sequence shown here is derived from an EMBL/GenBank/DDBJ whole genome shotgun (WGS) entry which is preliminary data.</text>
</comment>